<dbReference type="AlphaFoldDB" id="A0A0F9H5A3"/>
<gene>
    <name evidence="1" type="ORF">LCGC14_2041380</name>
</gene>
<protein>
    <recommendedName>
        <fullName evidence="2">Uracil-DNA glycosylase-like domain-containing protein</fullName>
    </recommendedName>
</protein>
<evidence type="ECO:0008006" key="2">
    <source>
        <dbReference type="Google" id="ProtNLM"/>
    </source>
</evidence>
<dbReference type="EMBL" id="LAZR01023943">
    <property type="protein sequence ID" value="KKL76785.1"/>
    <property type="molecule type" value="Genomic_DNA"/>
</dbReference>
<dbReference type="Gene3D" id="3.40.470.10">
    <property type="entry name" value="Uracil-DNA glycosylase-like domain"/>
    <property type="match status" value="1"/>
</dbReference>
<sequence length="84" mass="9029">MDKVGNLIECPPTIHTDGALITFCGESPGWQECRDKEGFVGGAGRLLAAVCNASAVNFSAANRTNVVKRRPPTDNFGVFYEDPK</sequence>
<feature type="non-terminal residue" evidence="1">
    <location>
        <position position="84"/>
    </location>
</feature>
<dbReference type="SUPFAM" id="SSF52141">
    <property type="entry name" value="Uracil-DNA glycosylase-like"/>
    <property type="match status" value="1"/>
</dbReference>
<name>A0A0F9H5A3_9ZZZZ</name>
<organism evidence="1">
    <name type="scientific">marine sediment metagenome</name>
    <dbReference type="NCBI Taxonomy" id="412755"/>
    <lineage>
        <taxon>unclassified sequences</taxon>
        <taxon>metagenomes</taxon>
        <taxon>ecological metagenomes</taxon>
    </lineage>
</organism>
<proteinExistence type="predicted"/>
<evidence type="ECO:0000313" key="1">
    <source>
        <dbReference type="EMBL" id="KKL76785.1"/>
    </source>
</evidence>
<accession>A0A0F9H5A3</accession>
<comment type="caution">
    <text evidence="1">The sequence shown here is derived from an EMBL/GenBank/DDBJ whole genome shotgun (WGS) entry which is preliminary data.</text>
</comment>
<reference evidence="1" key="1">
    <citation type="journal article" date="2015" name="Nature">
        <title>Complex archaea that bridge the gap between prokaryotes and eukaryotes.</title>
        <authorList>
            <person name="Spang A."/>
            <person name="Saw J.H."/>
            <person name="Jorgensen S.L."/>
            <person name="Zaremba-Niedzwiedzka K."/>
            <person name="Martijn J."/>
            <person name="Lind A.E."/>
            <person name="van Eijk R."/>
            <person name="Schleper C."/>
            <person name="Guy L."/>
            <person name="Ettema T.J."/>
        </authorList>
    </citation>
    <scope>NUCLEOTIDE SEQUENCE</scope>
</reference>
<dbReference type="InterPro" id="IPR036895">
    <property type="entry name" value="Uracil-DNA_glycosylase-like_sf"/>
</dbReference>